<keyword evidence="12 14" id="KW-0539">Nucleus</keyword>
<feature type="region of interest" description="Disordered" evidence="16">
    <location>
        <begin position="1026"/>
        <end position="1048"/>
    </location>
</feature>
<dbReference type="SMART" id="SM00292">
    <property type="entry name" value="BRCT"/>
    <property type="match status" value="1"/>
</dbReference>
<feature type="binding site" evidence="15">
    <location>
        <position position="493"/>
    </location>
    <ligand>
        <name>Mg(2+)</name>
        <dbReference type="ChEBI" id="CHEBI:18420"/>
        <label>1</label>
    </ligand>
</feature>
<reference evidence="19" key="1">
    <citation type="submission" date="2021-03" db="EMBL/GenBank/DDBJ databases">
        <authorList>
            <person name="Tagirdzhanova G."/>
        </authorList>
    </citation>
    <scope>NUCLEOTIDE SEQUENCE</scope>
</reference>
<dbReference type="PANTHER" id="PTHR45990:SF1">
    <property type="entry name" value="DNA REPAIR PROTEIN REV1"/>
    <property type="match status" value="1"/>
</dbReference>
<dbReference type="PANTHER" id="PTHR45990">
    <property type="entry name" value="DNA REPAIR PROTEIN REV1"/>
    <property type="match status" value="1"/>
</dbReference>
<dbReference type="EMBL" id="CAJPDQ010000013">
    <property type="protein sequence ID" value="CAF9918541.1"/>
    <property type="molecule type" value="Genomic_DNA"/>
</dbReference>
<dbReference type="Pfam" id="PF21999">
    <property type="entry name" value="IMS_HHH_1"/>
    <property type="match status" value="1"/>
</dbReference>
<keyword evidence="4 14" id="KW-0237">DNA synthesis</keyword>
<evidence type="ECO:0000259" key="18">
    <source>
        <dbReference type="PROSITE" id="PS50173"/>
    </source>
</evidence>
<feature type="compositionally biased region" description="Basic and acidic residues" evidence="16">
    <location>
        <begin position="980"/>
        <end position="998"/>
    </location>
</feature>
<accession>A0A8H3F5I4</accession>
<evidence type="ECO:0000256" key="6">
    <source>
        <dbReference type="ARBA" id="ARBA00022695"/>
    </source>
</evidence>
<evidence type="ECO:0000256" key="1">
    <source>
        <dbReference type="ARBA" id="ARBA00004123"/>
    </source>
</evidence>
<dbReference type="Gene3D" id="3.30.1490.100">
    <property type="entry name" value="DNA polymerase, Y-family, little finger domain"/>
    <property type="match status" value="1"/>
</dbReference>
<dbReference type="InterPro" id="IPR053848">
    <property type="entry name" value="IMS_HHH_1"/>
</dbReference>
<evidence type="ECO:0000256" key="8">
    <source>
        <dbReference type="ARBA" id="ARBA00022763"/>
    </source>
</evidence>
<dbReference type="Pfam" id="PF00817">
    <property type="entry name" value="IMS"/>
    <property type="match status" value="1"/>
</dbReference>
<evidence type="ECO:0000313" key="20">
    <source>
        <dbReference type="Proteomes" id="UP000664169"/>
    </source>
</evidence>
<dbReference type="GO" id="GO:0005634">
    <property type="term" value="C:nucleus"/>
    <property type="evidence" value="ECO:0007669"/>
    <property type="project" value="UniProtKB-SubCell"/>
</dbReference>
<dbReference type="InterPro" id="IPR043502">
    <property type="entry name" value="DNA/RNA_pol_sf"/>
</dbReference>
<keyword evidence="20" id="KW-1185">Reference proteome</keyword>
<dbReference type="InterPro" id="IPR001357">
    <property type="entry name" value="BRCT_dom"/>
</dbReference>
<dbReference type="PROSITE" id="PS50173">
    <property type="entry name" value="UMUC"/>
    <property type="match status" value="1"/>
</dbReference>
<feature type="region of interest" description="Disordered" evidence="16">
    <location>
        <begin position="779"/>
        <end position="804"/>
    </location>
</feature>
<comment type="function">
    <text evidence="13">Deoxycytidyl transferase involved in DNA repair. Transfers a dCMP residue from dCTP to the 3'-end of a DNA primer in a template-dependent reaction. May assist in the first step in the bypass of abasic lesions by the insertion of a nucleotide opposite the lesion. Required for normal induction of mutations by physical and chemical agents. Involved in mitochondrial DNA mutagenesis.</text>
</comment>
<dbReference type="GO" id="GO:0017125">
    <property type="term" value="F:deoxycytidyl transferase activity"/>
    <property type="evidence" value="ECO:0007669"/>
    <property type="project" value="TreeGrafter"/>
</dbReference>
<dbReference type="InterPro" id="IPR036775">
    <property type="entry name" value="DNA_pol_Y-fam_lit_finger_sf"/>
</dbReference>
<feature type="binding site" evidence="15">
    <location>
        <position position="492"/>
    </location>
    <ligand>
        <name>Mg(2+)</name>
        <dbReference type="ChEBI" id="CHEBI:18420"/>
        <label>1</label>
    </ligand>
</feature>
<comment type="cofactor">
    <cofactor evidence="15">
        <name>Mg(2+)</name>
        <dbReference type="ChEBI" id="CHEBI:18420"/>
    </cofactor>
    <text evidence="15">Binds 2 magnesium ions.</text>
</comment>
<dbReference type="Gene3D" id="3.40.50.10190">
    <property type="entry name" value="BRCT domain"/>
    <property type="match status" value="1"/>
</dbReference>
<keyword evidence="9 15" id="KW-0460">Magnesium</keyword>
<dbReference type="Pfam" id="PF16727">
    <property type="entry name" value="REV1_C"/>
    <property type="match status" value="1"/>
</dbReference>
<evidence type="ECO:0000256" key="4">
    <source>
        <dbReference type="ARBA" id="ARBA00022634"/>
    </source>
</evidence>
<gene>
    <name evidence="19" type="ORF">GOMPHAMPRED_001549</name>
</gene>
<dbReference type="AlphaFoldDB" id="A0A8H3F5I4"/>
<evidence type="ECO:0000259" key="17">
    <source>
        <dbReference type="PROSITE" id="PS50172"/>
    </source>
</evidence>
<evidence type="ECO:0000256" key="15">
    <source>
        <dbReference type="PIRSR" id="PIRSR036573-2"/>
    </source>
</evidence>
<dbReference type="GO" id="GO:0003684">
    <property type="term" value="F:damaged DNA binding"/>
    <property type="evidence" value="ECO:0007669"/>
    <property type="project" value="UniProtKB-UniRule"/>
</dbReference>
<keyword evidence="6 14" id="KW-0548">Nucleotidyltransferase</keyword>
<feature type="domain" description="UmuC" evidence="18">
    <location>
        <begin position="393"/>
        <end position="591"/>
    </location>
</feature>
<evidence type="ECO:0000256" key="7">
    <source>
        <dbReference type="ARBA" id="ARBA00022723"/>
    </source>
</evidence>
<comment type="subcellular location">
    <subcellularLocation>
        <location evidence="1 14">Nucleus</location>
    </subcellularLocation>
</comment>
<dbReference type="FunFam" id="3.40.50.10190:FF:000011">
    <property type="entry name" value="DNA repair protein REV1"/>
    <property type="match status" value="1"/>
</dbReference>
<dbReference type="Gene3D" id="3.30.70.270">
    <property type="match status" value="1"/>
</dbReference>
<dbReference type="InterPro" id="IPR001126">
    <property type="entry name" value="UmuC"/>
</dbReference>
<proteinExistence type="inferred from homology"/>
<name>A0A8H3F5I4_9LECA</name>
<evidence type="ECO:0000256" key="10">
    <source>
        <dbReference type="ARBA" id="ARBA00023125"/>
    </source>
</evidence>
<dbReference type="Gene3D" id="6.10.250.1490">
    <property type="match status" value="1"/>
</dbReference>
<dbReference type="GO" id="GO:0042276">
    <property type="term" value="P:error-prone translesion synthesis"/>
    <property type="evidence" value="ECO:0007669"/>
    <property type="project" value="InterPro"/>
</dbReference>
<dbReference type="Gene3D" id="3.40.1170.60">
    <property type="match status" value="1"/>
</dbReference>
<evidence type="ECO:0000256" key="9">
    <source>
        <dbReference type="ARBA" id="ARBA00022842"/>
    </source>
</evidence>
<protein>
    <recommendedName>
        <fullName evidence="3 14">DNA repair protein REV1</fullName>
        <ecNumber evidence="14">2.7.7.-</ecNumber>
    </recommendedName>
</protein>
<evidence type="ECO:0000256" key="16">
    <source>
        <dbReference type="SAM" id="MobiDB-lite"/>
    </source>
</evidence>
<dbReference type="InterPro" id="IPR043128">
    <property type="entry name" value="Rev_trsase/Diguanyl_cyclase"/>
</dbReference>
<dbReference type="Pfam" id="PF11799">
    <property type="entry name" value="IMS_C"/>
    <property type="match status" value="1"/>
</dbReference>
<dbReference type="GO" id="GO:0070987">
    <property type="term" value="P:error-free translesion synthesis"/>
    <property type="evidence" value="ECO:0007669"/>
    <property type="project" value="UniProtKB-ARBA"/>
</dbReference>
<keyword evidence="5 14" id="KW-0808">Transferase</keyword>
<feature type="compositionally biased region" description="Polar residues" evidence="16">
    <location>
        <begin position="947"/>
        <end position="957"/>
    </location>
</feature>
<dbReference type="InterPro" id="IPR017961">
    <property type="entry name" value="DNA_pol_Y-fam_little_finger"/>
</dbReference>
<dbReference type="InterPro" id="IPR038401">
    <property type="entry name" value="Rev1_C_sf"/>
</dbReference>
<feature type="domain" description="BRCT" evidence="17">
    <location>
        <begin position="60"/>
        <end position="148"/>
    </location>
</feature>
<evidence type="ECO:0000256" key="11">
    <source>
        <dbReference type="ARBA" id="ARBA00023204"/>
    </source>
</evidence>
<dbReference type="InterPro" id="IPR025527">
    <property type="entry name" value="HUWE1/Rev1_UBM"/>
</dbReference>
<dbReference type="GO" id="GO:0046872">
    <property type="term" value="F:metal ion binding"/>
    <property type="evidence" value="ECO:0007669"/>
    <property type="project" value="UniProtKB-KW"/>
</dbReference>
<dbReference type="Pfam" id="PF14377">
    <property type="entry name" value="UBM"/>
    <property type="match status" value="3"/>
</dbReference>
<keyword evidence="7 15" id="KW-0479">Metal-binding</keyword>
<dbReference type="InterPro" id="IPR031991">
    <property type="entry name" value="Rev1_C"/>
</dbReference>
<dbReference type="GO" id="GO:0003887">
    <property type="term" value="F:DNA-directed DNA polymerase activity"/>
    <property type="evidence" value="ECO:0007669"/>
    <property type="project" value="InterPro"/>
</dbReference>
<dbReference type="Gene3D" id="1.20.58.1280">
    <property type="entry name" value="DNA repair protein Rev1, C-terminal domain"/>
    <property type="match status" value="1"/>
</dbReference>
<dbReference type="GO" id="GO:0006281">
    <property type="term" value="P:DNA repair"/>
    <property type="evidence" value="ECO:0007669"/>
    <property type="project" value="UniProtKB-KW"/>
</dbReference>
<dbReference type="PIRSF" id="PIRSF036573">
    <property type="entry name" value="REV1"/>
    <property type="match status" value="1"/>
</dbReference>
<evidence type="ECO:0000256" key="2">
    <source>
        <dbReference type="ARBA" id="ARBA00010945"/>
    </source>
</evidence>
<organism evidence="19 20">
    <name type="scientific">Gomphillus americanus</name>
    <dbReference type="NCBI Taxonomy" id="1940652"/>
    <lineage>
        <taxon>Eukaryota</taxon>
        <taxon>Fungi</taxon>
        <taxon>Dikarya</taxon>
        <taxon>Ascomycota</taxon>
        <taxon>Pezizomycotina</taxon>
        <taxon>Lecanoromycetes</taxon>
        <taxon>OSLEUM clade</taxon>
        <taxon>Ostropomycetidae</taxon>
        <taxon>Ostropales</taxon>
        <taxon>Graphidaceae</taxon>
        <taxon>Gomphilloideae</taxon>
        <taxon>Gomphillus</taxon>
    </lineage>
</organism>
<keyword evidence="8 14" id="KW-0227">DNA damage</keyword>
<dbReference type="FunFam" id="3.30.1490.100:FF:000001">
    <property type="entry name" value="DNA repair protein REV1"/>
    <property type="match status" value="1"/>
</dbReference>
<dbReference type="PROSITE" id="PS50172">
    <property type="entry name" value="BRCT"/>
    <property type="match status" value="1"/>
</dbReference>
<keyword evidence="10 14" id="KW-0238">DNA-binding</keyword>
<dbReference type="InterPro" id="IPR036420">
    <property type="entry name" value="BRCT_dom_sf"/>
</dbReference>
<dbReference type="FunFam" id="3.30.70.270:FF:000040">
    <property type="entry name" value="DNA repair protein REV1"/>
    <property type="match status" value="1"/>
</dbReference>
<dbReference type="Pfam" id="PF16589">
    <property type="entry name" value="BRCT_2"/>
    <property type="match status" value="1"/>
</dbReference>
<evidence type="ECO:0000256" key="3">
    <source>
        <dbReference type="ARBA" id="ARBA00020399"/>
    </source>
</evidence>
<dbReference type="SUPFAM" id="SSF52113">
    <property type="entry name" value="BRCT domain"/>
    <property type="match status" value="1"/>
</dbReference>
<dbReference type="SUPFAM" id="SSF56672">
    <property type="entry name" value="DNA/RNA polymerases"/>
    <property type="match status" value="1"/>
</dbReference>
<dbReference type="OrthoDB" id="427711at2759"/>
<dbReference type="Proteomes" id="UP000664169">
    <property type="component" value="Unassembled WGS sequence"/>
</dbReference>
<feature type="region of interest" description="Disordered" evidence="16">
    <location>
        <begin position="939"/>
        <end position="998"/>
    </location>
</feature>
<keyword evidence="11 14" id="KW-0234">DNA repair</keyword>
<comment type="caution">
    <text evidence="19">The sequence shown here is derived from an EMBL/GenBank/DDBJ whole genome shotgun (WGS) entry which is preliminary data.</text>
</comment>
<comment type="similarity">
    <text evidence="2 14">Belongs to the DNA polymerase type-Y family.</text>
</comment>
<evidence type="ECO:0000256" key="13">
    <source>
        <dbReference type="ARBA" id="ARBA00058985"/>
    </source>
</evidence>
<dbReference type="InterPro" id="IPR012112">
    <property type="entry name" value="REV1"/>
</dbReference>
<evidence type="ECO:0000256" key="5">
    <source>
        <dbReference type="ARBA" id="ARBA00022679"/>
    </source>
</evidence>
<dbReference type="EC" id="2.7.7.-" evidence="14"/>
<evidence type="ECO:0000313" key="19">
    <source>
        <dbReference type="EMBL" id="CAF9918541.1"/>
    </source>
</evidence>
<evidence type="ECO:0000256" key="14">
    <source>
        <dbReference type="PIRNR" id="PIRNR036573"/>
    </source>
</evidence>
<dbReference type="Gene3D" id="6.10.250.1630">
    <property type="match status" value="1"/>
</dbReference>
<dbReference type="SUPFAM" id="SSF100879">
    <property type="entry name" value="Lesion bypass DNA polymerase (Y-family), little finger domain"/>
    <property type="match status" value="1"/>
</dbReference>
<feature type="binding site" evidence="15">
    <location>
        <position position="397"/>
    </location>
    <ligand>
        <name>Mg(2+)</name>
        <dbReference type="ChEBI" id="CHEBI:18420"/>
        <label>1</label>
    </ligand>
</feature>
<dbReference type="CDD" id="cd01701">
    <property type="entry name" value="PolY_Rev1"/>
    <property type="match status" value="1"/>
</dbReference>
<evidence type="ECO:0000256" key="12">
    <source>
        <dbReference type="ARBA" id="ARBA00023242"/>
    </source>
</evidence>
<dbReference type="Gene3D" id="1.10.150.20">
    <property type="entry name" value="5' to 3' exonuclease, C-terminal subdomain"/>
    <property type="match status" value="1"/>
</dbReference>
<dbReference type="CDD" id="cd17719">
    <property type="entry name" value="BRCT_Rev1"/>
    <property type="match status" value="1"/>
</dbReference>
<sequence length="1161" mass="129629">MGSRLEKTSNSVRKRIERHTFDDEEGDEYGGSKFGGFSEYFRRKKIKLQNRDAARRVVSDKPHIFKGIVVHVNGYTQPSLNDIHDMVVDYGGGFLQYLDGKTMVTHIVASTLTPKKKVEFRKYRIVKPAWIVDSVEAGKLLPWENYRVVDEGVRQNLLGFQEGQMVSQTNRTQTGYREQTDTSWYSKQIKNTADVVGTESGLTSDYQDPASDIAVDTMFKDSTLDVENGEPSHARKEDDQNQVSFNYGSFTSGDLPSAIEEEITKVYPDPQASGLDIEQREAILSEPSDAQDRDEQIAAVLPPNLVLKDDLQNFTGRKLTAEEHNAILLSDPRIWRSSTVNPGFLKQYYEESRLHHLSAWKAELKSKLQAYARELSASQQARRKRIPGSRKYIFHVDFDSFFVAVSLLKHPELADKPVVVAHGDGPGSEIASCNYPARAFGVKNGTWMKNALELCPDLKTLPYDFKAYENASREFYAAIMETGGVVQSVSVDEALIDLSNVCTQMHAEAGSDQTEGSIDREEAKAKEIANDLRTKIKLRTGCEVSIGIGGNILQAKVALRKAKPAGQYLMTTETLLDTIGSLDVQDLPGVAYSMGAKLEDIGIKLVKDIREVSKERLINALGPKTGEKLWEYARGIDKTEVGDQVVRKSVSAEVNWGVRFVTQEQADEFIRCLCEELEKRLCNENVKGRQLTMKIMRKSLDSPLDPPKFLGHGKCEVFNKSVVLGVPTTDGKILAKEALSILRGYGISPGELRGIGLQMTKLEPIKLVATDMIKGQRSLQFKTAPKPDLRTNEDPDEVDTPKKPAKFVKHPAASLAVPTDDDSKSNPLLNTLGTQFVLPSQTDPAVLAELPEEIRSKFAGKSGLSKESINQPKLKFKRGSESPALPPIESLVPSASQIDPEVLAALPEDLRAEVLGFHHKSPQKPIKQAILPQSPHIDRTIKLPNKPISTKTKNSSLARVRGRLKDSKTSLKQANFAKLNDTRHGKDSESAAETSHDEGISAEFLAALPEDIRQEVLDQQRRDRLKRKGGLEMGANKKRSKAQATQQQRVIELAPRPPKPEFTSMKLSTLPQLREAITDWYHAFEDEEPNDKDVETLCMYLRRVVLEEQDMSKAISVVRWLLWTVDQDDRPFEVWQKAVEMLKNAVQTSVKERGVGPVSFD</sequence>